<gene>
    <name evidence="2" type="ORF">K470DRAFT_255120</name>
</gene>
<dbReference type="PANTHER" id="PTHR44163:SF1">
    <property type="entry name" value="U3 SMALL NUCLEOLAR RNA-ASSOCIATED PROTEIN 4 HOMOLOG"/>
    <property type="match status" value="1"/>
</dbReference>
<feature type="compositionally biased region" description="Basic and acidic residues" evidence="1">
    <location>
        <begin position="534"/>
        <end position="548"/>
    </location>
</feature>
<dbReference type="SUPFAM" id="SSF50998">
    <property type="entry name" value="Quinoprotein alcohol dehydrogenase-like"/>
    <property type="match status" value="1"/>
</dbReference>
<evidence type="ECO:0000256" key="1">
    <source>
        <dbReference type="SAM" id="MobiDB-lite"/>
    </source>
</evidence>
<dbReference type="Gene3D" id="2.130.10.10">
    <property type="entry name" value="YVTN repeat-like/Quinoprotein amine dehydrogenase"/>
    <property type="match status" value="3"/>
</dbReference>
<dbReference type="GO" id="GO:0032040">
    <property type="term" value="C:small-subunit processome"/>
    <property type="evidence" value="ECO:0007669"/>
    <property type="project" value="TreeGrafter"/>
</dbReference>
<dbReference type="Proteomes" id="UP000799421">
    <property type="component" value="Unassembled WGS sequence"/>
</dbReference>
<dbReference type="GO" id="GO:0034455">
    <property type="term" value="C:t-UTP complex"/>
    <property type="evidence" value="ECO:0007669"/>
    <property type="project" value="TreeGrafter"/>
</dbReference>
<dbReference type="OrthoDB" id="8883818at2759"/>
<proteinExistence type="predicted"/>
<dbReference type="GO" id="GO:0030686">
    <property type="term" value="C:90S preribosome"/>
    <property type="evidence" value="ECO:0007669"/>
    <property type="project" value="InterPro"/>
</dbReference>
<reference evidence="2" key="1">
    <citation type="journal article" date="2020" name="Stud. Mycol.">
        <title>101 Dothideomycetes genomes: a test case for predicting lifestyles and emergence of pathogens.</title>
        <authorList>
            <person name="Haridas S."/>
            <person name="Albert R."/>
            <person name="Binder M."/>
            <person name="Bloem J."/>
            <person name="Labutti K."/>
            <person name="Salamov A."/>
            <person name="Andreopoulos B."/>
            <person name="Baker S."/>
            <person name="Barry K."/>
            <person name="Bills G."/>
            <person name="Bluhm B."/>
            <person name="Cannon C."/>
            <person name="Castanera R."/>
            <person name="Culley D."/>
            <person name="Daum C."/>
            <person name="Ezra D."/>
            <person name="Gonzalez J."/>
            <person name="Henrissat B."/>
            <person name="Kuo A."/>
            <person name="Liang C."/>
            <person name="Lipzen A."/>
            <person name="Lutzoni F."/>
            <person name="Magnuson J."/>
            <person name="Mondo S."/>
            <person name="Nolan M."/>
            <person name="Ohm R."/>
            <person name="Pangilinan J."/>
            <person name="Park H.-J."/>
            <person name="Ramirez L."/>
            <person name="Alfaro M."/>
            <person name="Sun H."/>
            <person name="Tritt A."/>
            <person name="Yoshinaga Y."/>
            <person name="Zwiers L.-H."/>
            <person name="Turgeon B."/>
            <person name="Goodwin S."/>
            <person name="Spatafora J."/>
            <person name="Crous P."/>
            <person name="Grigoriev I."/>
        </authorList>
    </citation>
    <scope>NUCLEOTIDE SEQUENCE</scope>
    <source>
        <strain evidence="2">CBS 480.64</strain>
    </source>
</reference>
<dbReference type="InterPro" id="IPR001680">
    <property type="entry name" value="WD40_rpt"/>
</dbReference>
<dbReference type="SMART" id="SM00320">
    <property type="entry name" value="WD40"/>
    <property type="match status" value="7"/>
</dbReference>
<dbReference type="PANTHER" id="PTHR44163">
    <property type="entry name" value="U3 SMALL NUCLEOLAR RNA-ASSOCIATED PROTEIN 4 HOMOLOG"/>
    <property type="match status" value="1"/>
</dbReference>
<feature type="compositionally biased region" description="Acidic residues" evidence="1">
    <location>
        <begin position="549"/>
        <end position="558"/>
    </location>
</feature>
<dbReference type="InterPro" id="IPR046351">
    <property type="entry name" value="UTP4"/>
</dbReference>
<dbReference type="EMBL" id="MU005961">
    <property type="protein sequence ID" value="KAF2863417.1"/>
    <property type="molecule type" value="Genomic_DNA"/>
</dbReference>
<feature type="region of interest" description="Disordered" evidence="1">
    <location>
        <begin position="664"/>
        <end position="753"/>
    </location>
</feature>
<dbReference type="Pfam" id="PF00400">
    <property type="entry name" value="WD40"/>
    <property type="match status" value="1"/>
</dbReference>
<sequence>MDVHRCRFVPYPEAAISALAFSRSSDSGISEPLPLLRLAVGRANGRVEMWRNSDGLCVQEMAFGGGDKGIDGLAWTRDPSFHQYRLFSIASSPEVTEWDLGTGTVRRRWMGNSSEIWCLAAQPITKDSAAAELVAGAGDGSLVLLSTAEDNLLFKRYLARFTGKNARCMCVTYQGPDVVVAGFADGVIRIYNTRTASQTRQMALGASVPGAPKSALVWQVQTFPNGDIASADSNGHVSFWDGKNYSLLRRFAGHNTDCVDLAVTSDGKILFSGDIDGRVATFKRSSVWAKTSHRRVHSGEVKAMTCYDASNAESAVITGGSEFTPSVIPLHGKHSEKPRPAAALPASAAATTAPHARLLASWWDSEIWIWHLDPGTRKLVAKLSLLVSRISSAALSPDGNILIVSTLDKIKLFRLTPRNESSISIQKSPLPEEISSLSAKFLAFSPDGAWLAILTASNEIHIARFLDGICLAETAELERAVHTYNPQSGFSRYESNIVRVAWSADSRALAVGDIAGYIDSWRLHGEYDSDADAVETRTVENPPARRSDDSDDDDYSDDEAEEVVFYGQTWRPNPPAQIPDAQVLSFPPAKGDGSLRLVVVTNANEIVDVDLLAGARVKGERKLRFRDCAAGALWDDRGRIWVYGPSWLSMVEVSAETAGKDAIAKKRKRENGTTLEVDASAKKRRKENGMKGTEGTEGTDETTLRRSRRISGKALKEFVDEEGEGDQDDEKCQENGDEDEDGDGEANDRKEKTWSSFKYRNILAVMPLGDSGREMVVVERSGPRNGIGIV</sequence>
<keyword evidence="3" id="KW-1185">Reference proteome</keyword>
<feature type="compositionally biased region" description="Acidic residues" evidence="1">
    <location>
        <begin position="719"/>
        <end position="745"/>
    </location>
</feature>
<evidence type="ECO:0000313" key="3">
    <source>
        <dbReference type="Proteomes" id="UP000799421"/>
    </source>
</evidence>
<dbReference type="GO" id="GO:0000462">
    <property type="term" value="P:maturation of SSU-rRNA from tricistronic rRNA transcript (SSU-rRNA, 5.8S rRNA, LSU-rRNA)"/>
    <property type="evidence" value="ECO:0007669"/>
    <property type="project" value="InterPro"/>
</dbReference>
<protein>
    <submittedName>
        <fullName evidence="2">WD40 repeat-like protein</fullName>
    </submittedName>
</protein>
<dbReference type="InterPro" id="IPR011047">
    <property type="entry name" value="Quinoprotein_ADH-like_sf"/>
</dbReference>
<evidence type="ECO:0000313" key="2">
    <source>
        <dbReference type="EMBL" id="KAF2863417.1"/>
    </source>
</evidence>
<name>A0A6A7C854_9PEZI</name>
<organism evidence="2 3">
    <name type="scientific">Piedraia hortae CBS 480.64</name>
    <dbReference type="NCBI Taxonomy" id="1314780"/>
    <lineage>
        <taxon>Eukaryota</taxon>
        <taxon>Fungi</taxon>
        <taxon>Dikarya</taxon>
        <taxon>Ascomycota</taxon>
        <taxon>Pezizomycotina</taxon>
        <taxon>Dothideomycetes</taxon>
        <taxon>Dothideomycetidae</taxon>
        <taxon>Capnodiales</taxon>
        <taxon>Piedraiaceae</taxon>
        <taxon>Piedraia</taxon>
    </lineage>
</organism>
<dbReference type="InterPro" id="IPR015943">
    <property type="entry name" value="WD40/YVTN_repeat-like_dom_sf"/>
</dbReference>
<dbReference type="GO" id="GO:0003723">
    <property type="term" value="F:RNA binding"/>
    <property type="evidence" value="ECO:0007669"/>
    <property type="project" value="TreeGrafter"/>
</dbReference>
<feature type="region of interest" description="Disordered" evidence="1">
    <location>
        <begin position="532"/>
        <end position="558"/>
    </location>
</feature>
<accession>A0A6A7C854</accession>
<dbReference type="AlphaFoldDB" id="A0A6A7C854"/>